<dbReference type="SUPFAM" id="SSF101908">
    <property type="entry name" value="Putative isomerase YbhE"/>
    <property type="match status" value="1"/>
</dbReference>
<keyword evidence="2" id="KW-1185">Reference proteome</keyword>
<dbReference type="Gene3D" id="2.130.10.10">
    <property type="entry name" value="YVTN repeat-like/Quinoprotein amine dehydrogenase"/>
    <property type="match status" value="1"/>
</dbReference>
<proteinExistence type="predicted"/>
<dbReference type="InterPro" id="IPR015943">
    <property type="entry name" value="WD40/YVTN_repeat-like_dom_sf"/>
</dbReference>
<dbReference type="HOGENOM" id="CLU_707306_0_0_6"/>
<name>C8N7B1_CARH6</name>
<dbReference type="AlphaFoldDB" id="C8N7B1"/>
<reference evidence="1 2" key="1">
    <citation type="submission" date="2009-08" db="EMBL/GenBank/DDBJ databases">
        <authorList>
            <person name="Qin X."/>
            <person name="Bachman B."/>
            <person name="Battles P."/>
            <person name="Bell A."/>
            <person name="Bess C."/>
            <person name="Bickham C."/>
            <person name="Chaboub L."/>
            <person name="Chen D."/>
            <person name="Coyle M."/>
            <person name="Deiros D.R."/>
            <person name="Dinh H."/>
            <person name="Forbes L."/>
            <person name="Fowler G."/>
            <person name="Francisco L."/>
            <person name="Fu Q."/>
            <person name="Gubbala S."/>
            <person name="Hale W."/>
            <person name="Han Y."/>
            <person name="Hemphill L."/>
            <person name="Highlander S.K."/>
            <person name="Hirani K."/>
            <person name="Hogues M."/>
            <person name="Jackson L."/>
            <person name="Jakkamsetti A."/>
            <person name="Javaid M."/>
            <person name="Jiang H."/>
            <person name="Korchina V."/>
            <person name="Kovar C."/>
            <person name="Lara F."/>
            <person name="Lee S."/>
            <person name="Mata R."/>
            <person name="Mathew T."/>
            <person name="Moen C."/>
            <person name="Morales K."/>
            <person name="Munidasa M."/>
            <person name="Nazareth L."/>
            <person name="Ngo R."/>
            <person name="Nguyen L."/>
            <person name="Okwuonu G."/>
            <person name="Ongeri F."/>
            <person name="Patil S."/>
            <person name="Petrosino J."/>
            <person name="Pham C."/>
            <person name="Pham P."/>
            <person name="Pu L.-L."/>
            <person name="Puazo M."/>
            <person name="Raj R."/>
            <person name="Reid J."/>
            <person name="Rouhana J."/>
            <person name="Saada N."/>
            <person name="Shang Y."/>
            <person name="Simmons D."/>
            <person name="Thornton R."/>
            <person name="Warren J."/>
            <person name="Weissenberger G."/>
            <person name="Zhang J."/>
            <person name="Zhang L."/>
            <person name="Zhou C."/>
            <person name="Zhu D."/>
            <person name="Muzny D."/>
            <person name="Worley K."/>
            <person name="Gibbs R."/>
        </authorList>
    </citation>
    <scope>NUCLEOTIDE SEQUENCE [LARGE SCALE GENOMIC DNA]</scope>
    <source>
        <strain evidence="2">ATCC 15826 / DSM 8339 / NCTC 10426 / 6573</strain>
    </source>
</reference>
<protein>
    <submittedName>
        <fullName evidence="1">Uncharacterized protein</fullName>
    </submittedName>
</protein>
<organism evidence="1 2">
    <name type="scientific">Cardiobacterium hominis (strain ATCC 15826 / DSM 8339 / NCTC 10426 / 6573)</name>
    <dbReference type="NCBI Taxonomy" id="638300"/>
    <lineage>
        <taxon>Bacteria</taxon>
        <taxon>Pseudomonadati</taxon>
        <taxon>Pseudomonadota</taxon>
        <taxon>Gammaproteobacteria</taxon>
        <taxon>Cardiobacteriales</taxon>
        <taxon>Cardiobacteriaceae</taxon>
        <taxon>Cardiobacterium</taxon>
    </lineage>
</organism>
<accession>C8N7B1</accession>
<dbReference type="Proteomes" id="UP000004870">
    <property type="component" value="Unassembled WGS sequence"/>
</dbReference>
<sequence>MVFVTLNRRTNKICYLIQENLRMQPMQKKQTFWQIVLKSATIDLGSYSRYLFLVCMVWVSSWAHAAEPIINAAVNADETLLVTVQGKKATVWEIATGKKLYDVQMPEDDWSYKESENTGRIMVATFDPKNRWLAVGGVANGIYLFDIRSGALKKTVVPNVRFIEDICISPNGNFLVDTFIGGLSIWDTTKWTHQHIKRDNKESVPVGECLFISDKRFITASDNGDLEIFETDGKNTVTKKIALDVNDIHSLAVNANKDKLAVSFDNGKREFLFIGNVKHLSISEINTDDINNTNFARTLSWGKANVLFSAGAFGDRKEKFNMVAWIFDDLNNLKYRYILGVSQEIIQKIISLKNGNFIIATVEPSWIELDEKGRMLRYVRTDFPSEQFSF</sequence>
<comment type="caution">
    <text evidence="1">The sequence shown here is derived from an EMBL/GenBank/DDBJ whole genome shotgun (WGS) entry which is preliminary data.</text>
</comment>
<dbReference type="EMBL" id="ACKY01000019">
    <property type="protein sequence ID" value="EEV89487.1"/>
    <property type="molecule type" value="Genomic_DNA"/>
</dbReference>
<evidence type="ECO:0000313" key="2">
    <source>
        <dbReference type="Proteomes" id="UP000004870"/>
    </source>
</evidence>
<gene>
    <name evidence="1" type="ORF">HMPREF0198_0388</name>
</gene>
<evidence type="ECO:0000313" key="1">
    <source>
        <dbReference type="EMBL" id="EEV89487.1"/>
    </source>
</evidence>